<reference evidence="3 4" key="1">
    <citation type="submission" date="2012-09" db="EMBL/GenBank/DDBJ databases">
        <title>The Genome Sequence of Massilia timonae CCUG 45783.</title>
        <authorList>
            <consortium name="The Broad Institute Genome Sequencing Platform"/>
            <person name="Earl A."/>
            <person name="Ward D."/>
            <person name="Feldgarden M."/>
            <person name="Gevers D."/>
            <person name="Huys G."/>
            <person name="Walker B."/>
            <person name="Young S.K."/>
            <person name="Zeng Q."/>
            <person name="Gargeya S."/>
            <person name="Fitzgerald M."/>
            <person name="Haas B."/>
            <person name="Abouelleil A."/>
            <person name="Alvarado L."/>
            <person name="Arachchi H.M."/>
            <person name="Berlin A.M."/>
            <person name="Chapman S.B."/>
            <person name="Goldberg J."/>
            <person name="Griggs A."/>
            <person name="Gujja S."/>
            <person name="Hansen M."/>
            <person name="Howarth C."/>
            <person name="Imamovic A."/>
            <person name="Larimer J."/>
            <person name="McCowen C."/>
            <person name="Montmayeur A."/>
            <person name="Murphy C."/>
            <person name="Neiman D."/>
            <person name="Pearson M."/>
            <person name="Priest M."/>
            <person name="Roberts A."/>
            <person name="Saif S."/>
            <person name="Shea T."/>
            <person name="Sisk P."/>
            <person name="Sykes S."/>
            <person name="Wortman J."/>
            <person name="Nusbaum C."/>
            <person name="Birren B."/>
        </authorList>
    </citation>
    <scope>NUCLEOTIDE SEQUENCE [LARGE SCALE GENOMIC DNA]</scope>
    <source>
        <strain evidence="3 4">CCUG 45783</strain>
    </source>
</reference>
<feature type="compositionally biased region" description="Pro residues" evidence="1">
    <location>
        <begin position="342"/>
        <end position="351"/>
    </location>
</feature>
<protein>
    <recommendedName>
        <fullName evidence="2">Tle cognate immunity protein 4 C-terminal domain-containing protein</fullName>
    </recommendedName>
</protein>
<dbReference type="InterPro" id="IPR041290">
    <property type="entry name" value="Tli4_C"/>
</dbReference>
<dbReference type="Proteomes" id="UP000009874">
    <property type="component" value="Unassembled WGS sequence"/>
</dbReference>
<dbReference type="PATRIC" id="fig|883126.3.peg.1985"/>
<gene>
    <name evidence="3" type="ORF">HMPREF9710_01953</name>
</gene>
<dbReference type="AlphaFoldDB" id="K9DHI4"/>
<evidence type="ECO:0000313" key="4">
    <source>
        <dbReference type="Proteomes" id="UP000009874"/>
    </source>
</evidence>
<accession>K9DHI4</accession>
<organism evidence="3 4">
    <name type="scientific">Massilia timonae CCUG 45783</name>
    <dbReference type="NCBI Taxonomy" id="883126"/>
    <lineage>
        <taxon>Bacteria</taxon>
        <taxon>Pseudomonadati</taxon>
        <taxon>Pseudomonadota</taxon>
        <taxon>Betaproteobacteria</taxon>
        <taxon>Burkholderiales</taxon>
        <taxon>Oxalobacteraceae</taxon>
        <taxon>Telluria group</taxon>
        <taxon>Massilia</taxon>
    </lineage>
</organism>
<dbReference type="Pfam" id="PF18426">
    <property type="entry name" value="Tli4_C"/>
    <property type="match status" value="1"/>
</dbReference>
<feature type="domain" description="Tle cognate immunity protein 4 C-terminal" evidence="2">
    <location>
        <begin position="171"/>
        <end position="338"/>
    </location>
</feature>
<dbReference type="HOGENOM" id="CLU_048559_0_0_4"/>
<comment type="caution">
    <text evidence="3">The sequence shown here is derived from an EMBL/GenBank/DDBJ whole genome shotgun (WGS) entry which is preliminary data.</text>
</comment>
<evidence type="ECO:0000313" key="3">
    <source>
        <dbReference type="EMBL" id="EKU82766.1"/>
    </source>
</evidence>
<feature type="region of interest" description="Disordered" evidence="1">
    <location>
        <begin position="337"/>
        <end position="358"/>
    </location>
</feature>
<dbReference type="OrthoDB" id="8722129at2"/>
<proteinExistence type="predicted"/>
<dbReference type="eggNOG" id="ENOG502ZG8C">
    <property type="taxonomic scope" value="Bacteria"/>
</dbReference>
<sequence>MLSIAVAAGASYAFGYFTGDFMNNSSDRIAGMFEKTRLACFGRFVIAVPENSIIIHGAAQLDGEFNVHRGQAESLDEVLFSRLQEVKDEKEYLSDAQIKELPLVGEVLDGLLPGQKLVFGARGTIGYTIHSYMPLGSDLFVLEVDDESRKETRVQEMNNFAMQLRLRGDAEIPAGPGFCIDGGFIDIKPEYENTALGLRFKEFPDVSFSIRMRKNHNYLQESSSPSALRKNAKERASAIQLASFFSRVTTLREGRRQLNGWEGEEILTRRPEYKDDTDAHEFRFFSVGQRHDALHPLLDIRMDTGVKENARASVRPSLTDEAALALWDKLLPTIRVRRPSDATPPPAPPPTVSLESVRKSGDICPQSGWWECLEKRKIEGERRRLFTAGDKLPPVLADGGASLWNTLIGNTHQIATVEWKLVEYDLPSVFSVETKGAGIPQAGNDAKVDDA</sequence>
<dbReference type="EMBL" id="AGZI01000022">
    <property type="protein sequence ID" value="EKU82766.1"/>
    <property type="molecule type" value="Genomic_DNA"/>
</dbReference>
<evidence type="ECO:0000259" key="2">
    <source>
        <dbReference type="Pfam" id="PF18426"/>
    </source>
</evidence>
<keyword evidence="4" id="KW-1185">Reference proteome</keyword>
<evidence type="ECO:0000256" key="1">
    <source>
        <dbReference type="SAM" id="MobiDB-lite"/>
    </source>
</evidence>
<dbReference type="RefSeq" id="WP_005665943.1">
    <property type="nucleotide sequence ID" value="NZ_JH992922.1"/>
</dbReference>
<name>K9DHI4_9BURK</name>